<feature type="transmembrane region" description="Helical" evidence="1">
    <location>
        <begin position="84"/>
        <end position="100"/>
    </location>
</feature>
<keyword evidence="1" id="KW-1133">Transmembrane helix</keyword>
<evidence type="ECO:0000256" key="2">
    <source>
        <dbReference type="SAM" id="SignalP"/>
    </source>
</evidence>
<keyword evidence="1" id="KW-0812">Transmembrane</keyword>
<feature type="signal peptide" evidence="2">
    <location>
        <begin position="1"/>
        <end position="23"/>
    </location>
</feature>
<organism evidence="4 7">
    <name type="scientific">Didymodactylos carnosus</name>
    <dbReference type="NCBI Taxonomy" id="1234261"/>
    <lineage>
        <taxon>Eukaryota</taxon>
        <taxon>Metazoa</taxon>
        <taxon>Spiralia</taxon>
        <taxon>Gnathifera</taxon>
        <taxon>Rotifera</taxon>
        <taxon>Eurotatoria</taxon>
        <taxon>Bdelloidea</taxon>
        <taxon>Philodinida</taxon>
        <taxon>Philodinidae</taxon>
        <taxon>Didymodactylos</taxon>
    </lineage>
</organism>
<dbReference type="EMBL" id="CAJNOK010009236">
    <property type="protein sequence ID" value="CAF1084451.1"/>
    <property type="molecule type" value="Genomic_DNA"/>
</dbReference>
<sequence length="104" mass="11572">MMKFTLLLLLVIICLINLPYATSIRCLCKCCKSDGCTPTQVSSDDMGALCNDGTCNQSTCRVRNPVDCLTEHTVHGTCGSMKTLFNPISLMITLLTLFIYRHKY</sequence>
<evidence type="ECO:0000256" key="1">
    <source>
        <dbReference type="SAM" id="Phobius"/>
    </source>
</evidence>
<keyword evidence="2" id="KW-0732">Signal</keyword>
<protein>
    <submittedName>
        <fullName evidence="4">Uncharacterized protein</fullName>
    </submittedName>
</protein>
<dbReference type="EMBL" id="CAJOBC010087462">
    <property type="protein sequence ID" value="CAF4356928.1"/>
    <property type="molecule type" value="Genomic_DNA"/>
</dbReference>
<evidence type="ECO:0000313" key="7">
    <source>
        <dbReference type="Proteomes" id="UP000663829"/>
    </source>
</evidence>
<reference evidence="4" key="1">
    <citation type="submission" date="2021-02" db="EMBL/GenBank/DDBJ databases">
        <authorList>
            <person name="Nowell W R."/>
        </authorList>
    </citation>
    <scope>NUCLEOTIDE SEQUENCE</scope>
</reference>
<evidence type="ECO:0000313" key="4">
    <source>
        <dbReference type="EMBL" id="CAF1494324.1"/>
    </source>
</evidence>
<keyword evidence="7" id="KW-1185">Reference proteome</keyword>
<feature type="chain" id="PRO_5035607644" evidence="2">
    <location>
        <begin position="24"/>
        <end position="104"/>
    </location>
</feature>
<evidence type="ECO:0000313" key="5">
    <source>
        <dbReference type="EMBL" id="CAF3847041.1"/>
    </source>
</evidence>
<name>A0A815SRJ7_9BILA</name>
<dbReference type="Proteomes" id="UP000682733">
    <property type="component" value="Unassembled WGS sequence"/>
</dbReference>
<dbReference type="Proteomes" id="UP000663829">
    <property type="component" value="Unassembled WGS sequence"/>
</dbReference>
<gene>
    <name evidence="4" type="ORF">GPM918_LOCUS36400</name>
    <name evidence="3" type="ORF">OVA965_LOCUS18526</name>
    <name evidence="6" type="ORF">SRO942_LOCUS37132</name>
    <name evidence="5" type="ORF">TMI583_LOCUS18539</name>
</gene>
<accession>A0A815SRJ7</accession>
<dbReference type="AlphaFoldDB" id="A0A815SRJ7"/>
<dbReference type="Proteomes" id="UP000681722">
    <property type="component" value="Unassembled WGS sequence"/>
</dbReference>
<dbReference type="Proteomes" id="UP000677228">
    <property type="component" value="Unassembled WGS sequence"/>
</dbReference>
<dbReference type="EMBL" id="CAJNOQ010021966">
    <property type="protein sequence ID" value="CAF1494324.1"/>
    <property type="molecule type" value="Genomic_DNA"/>
</dbReference>
<evidence type="ECO:0000313" key="6">
    <source>
        <dbReference type="EMBL" id="CAF4356928.1"/>
    </source>
</evidence>
<evidence type="ECO:0000313" key="3">
    <source>
        <dbReference type="EMBL" id="CAF1084451.1"/>
    </source>
</evidence>
<proteinExistence type="predicted"/>
<dbReference type="EMBL" id="CAJOBA010009254">
    <property type="protein sequence ID" value="CAF3847041.1"/>
    <property type="molecule type" value="Genomic_DNA"/>
</dbReference>
<comment type="caution">
    <text evidence="4">The sequence shown here is derived from an EMBL/GenBank/DDBJ whole genome shotgun (WGS) entry which is preliminary data.</text>
</comment>
<keyword evidence="1" id="KW-0472">Membrane</keyword>